<protein>
    <submittedName>
        <fullName evidence="2">Uncharacterized protein</fullName>
    </submittedName>
</protein>
<organism evidence="2 3">
    <name type="scientific">Cercospora zeae-maydis SCOH1-5</name>
    <dbReference type="NCBI Taxonomy" id="717836"/>
    <lineage>
        <taxon>Eukaryota</taxon>
        <taxon>Fungi</taxon>
        <taxon>Dikarya</taxon>
        <taxon>Ascomycota</taxon>
        <taxon>Pezizomycotina</taxon>
        <taxon>Dothideomycetes</taxon>
        <taxon>Dothideomycetidae</taxon>
        <taxon>Mycosphaerellales</taxon>
        <taxon>Mycosphaerellaceae</taxon>
        <taxon>Cercospora</taxon>
    </lineage>
</organism>
<sequence>MSQQGPDDQHNHQTTNGHPELLAVELREHLVAIVEKTIDAIPDAMLKYGQDKLLKMQQTQGLLELQVRRMRASSNYDLGIEQAERKRLTEQLEAEKKRAQELEIAQDDRLRRISTLEDSPRAVQENHPLPLPSPSCRHLTQGMHSARGLKQEILHGKLGREQPVVPVDRAFNPSDEATESWHYLRQYRALHKRTLQQIFHHSLHANGKHFMLVAFEVLANESQRLYSALTQIAAAQEAAAAILNLCIETITYAANPVRHWNSREDRNALRSSWQTLDSVLLAAVRVDYQSIPRLVEHACSRCNSAGPMASRVQELLWRQSRLGKLRFYKFQLHRVGSLLQQRVPEDVESLFLRGTTAWLAKVLQQESQWVSSMVAETKEMTSRQ</sequence>
<accession>A0A6A6F5M0</accession>
<proteinExistence type="predicted"/>
<evidence type="ECO:0000256" key="1">
    <source>
        <dbReference type="SAM" id="Coils"/>
    </source>
</evidence>
<dbReference type="AlphaFoldDB" id="A0A6A6F5M0"/>
<dbReference type="Proteomes" id="UP000799539">
    <property type="component" value="Unassembled WGS sequence"/>
</dbReference>
<evidence type="ECO:0000313" key="2">
    <source>
        <dbReference type="EMBL" id="KAF2209132.1"/>
    </source>
</evidence>
<name>A0A6A6F5M0_9PEZI</name>
<keyword evidence="3" id="KW-1185">Reference proteome</keyword>
<evidence type="ECO:0000313" key="3">
    <source>
        <dbReference type="Proteomes" id="UP000799539"/>
    </source>
</evidence>
<feature type="coiled-coil region" evidence="1">
    <location>
        <begin position="78"/>
        <end position="105"/>
    </location>
</feature>
<gene>
    <name evidence="2" type="ORF">CERZMDRAFT_87111</name>
</gene>
<dbReference type="EMBL" id="ML992688">
    <property type="protein sequence ID" value="KAF2209132.1"/>
    <property type="molecule type" value="Genomic_DNA"/>
</dbReference>
<keyword evidence="1" id="KW-0175">Coiled coil</keyword>
<reference evidence="2" key="1">
    <citation type="journal article" date="2020" name="Stud. Mycol.">
        <title>101 Dothideomycetes genomes: a test case for predicting lifestyles and emergence of pathogens.</title>
        <authorList>
            <person name="Haridas S."/>
            <person name="Albert R."/>
            <person name="Binder M."/>
            <person name="Bloem J."/>
            <person name="Labutti K."/>
            <person name="Salamov A."/>
            <person name="Andreopoulos B."/>
            <person name="Baker S."/>
            <person name="Barry K."/>
            <person name="Bills G."/>
            <person name="Bluhm B."/>
            <person name="Cannon C."/>
            <person name="Castanera R."/>
            <person name="Culley D."/>
            <person name="Daum C."/>
            <person name="Ezra D."/>
            <person name="Gonzalez J."/>
            <person name="Henrissat B."/>
            <person name="Kuo A."/>
            <person name="Liang C."/>
            <person name="Lipzen A."/>
            <person name="Lutzoni F."/>
            <person name="Magnuson J."/>
            <person name="Mondo S."/>
            <person name="Nolan M."/>
            <person name="Ohm R."/>
            <person name="Pangilinan J."/>
            <person name="Park H.-J."/>
            <person name="Ramirez L."/>
            <person name="Alfaro M."/>
            <person name="Sun H."/>
            <person name="Tritt A."/>
            <person name="Yoshinaga Y."/>
            <person name="Zwiers L.-H."/>
            <person name="Turgeon B."/>
            <person name="Goodwin S."/>
            <person name="Spatafora J."/>
            <person name="Crous P."/>
            <person name="Grigoriev I."/>
        </authorList>
    </citation>
    <scope>NUCLEOTIDE SEQUENCE</scope>
    <source>
        <strain evidence="2">SCOH1-5</strain>
    </source>
</reference>